<dbReference type="GO" id="GO:0005524">
    <property type="term" value="F:ATP binding"/>
    <property type="evidence" value="ECO:0007669"/>
    <property type="project" value="UniProtKB-KW"/>
</dbReference>
<dbReference type="InterPro" id="IPR017871">
    <property type="entry name" value="ABC_transporter-like_CS"/>
</dbReference>
<evidence type="ECO:0000256" key="4">
    <source>
        <dbReference type="ARBA" id="ARBA00022741"/>
    </source>
</evidence>
<dbReference type="Proteomes" id="UP000184226">
    <property type="component" value="Unassembled WGS sequence"/>
</dbReference>
<dbReference type="GO" id="GO:0015658">
    <property type="term" value="F:branched-chain amino acid transmembrane transporter activity"/>
    <property type="evidence" value="ECO:0007669"/>
    <property type="project" value="TreeGrafter"/>
</dbReference>
<comment type="similarity">
    <text evidence="1">Belongs to the ABC transporter superfamily.</text>
</comment>
<dbReference type="InterPro" id="IPR052156">
    <property type="entry name" value="BCAA_Transport_ATP-bd_LivF"/>
</dbReference>
<dbReference type="SMART" id="SM00382">
    <property type="entry name" value="AAA"/>
    <property type="match status" value="1"/>
</dbReference>
<dbReference type="InterPro" id="IPR003593">
    <property type="entry name" value="AAA+_ATPase"/>
</dbReference>
<gene>
    <name evidence="8" type="ORF">SAMN04488135_102305</name>
</gene>
<dbReference type="OrthoDB" id="9776369at2"/>
<keyword evidence="9" id="KW-1185">Reference proteome</keyword>
<feature type="domain" description="ABC transporter" evidence="7">
    <location>
        <begin position="3"/>
        <end position="225"/>
    </location>
</feature>
<dbReference type="STRING" id="658167.SAMN04488135_102305"/>
<keyword evidence="6" id="KW-0029">Amino-acid transport</keyword>
<dbReference type="GO" id="GO:0015807">
    <property type="term" value="P:L-amino acid transport"/>
    <property type="evidence" value="ECO:0007669"/>
    <property type="project" value="TreeGrafter"/>
</dbReference>
<keyword evidence="4" id="KW-0547">Nucleotide-binding</keyword>
<dbReference type="RefSeq" id="WP_073101944.1">
    <property type="nucleotide sequence ID" value="NZ_FQXE01000002.1"/>
</dbReference>
<dbReference type="PROSITE" id="PS50893">
    <property type="entry name" value="ABC_TRANSPORTER_2"/>
    <property type="match status" value="1"/>
</dbReference>
<evidence type="ECO:0000256" key="2">
    <source>
        <dbReference type="ARBA" id="ARBA00022448"/>
    </source>
</evidence>
<organism evidence="8 9">
    <name type="scientific">Pollutimonas bauzanensis</name>
    <dbReference type="NCBI Taxonomy" id="658167"/>
    <lineage>
        <taxon>Bacteria</taxon>
        <taxon>Pseudomonadati</taxon>
        <taxon>Pseudomonadota</taxon>
        <taxon>Betaproteobacteria</taxon>
        <taxon>Burkholderiales</taxon>
        <taxon>Alcaligenaceae</taxon>
        <taxon>Pollutimonas</taxon>
    </lineage>
</organism>
<evidence type="ECO:0000313" key="8">
    <source>
        <dbReference type="EMBL" id="SHH14501.1"/>
    </source>
</evidence>
<proteinExistence type="inferred from homology"/>
<dbReference type="InterPro" id="IPR003439">
    <property type="entry name" value="ABC_transporter-like_ATP-bd"/>
</dbReference>
<keyword evidence="3" id="KW-0472">Membrane</keyword>
<dbReference type="PROSITE" id="PS00211">
    <property type="entry name" value="ABC_TRANSPORTER_1"/>
    <property type="match status" value="1"/>
</dbReference>
<dbReference type="EMBL" id="FQXE01000002">
    <property type="protein sequence ID" value="SHH14501.1"/>
    <property type="molecule type" value="Genomic_DNA"/>
</dbReference>
<evidence type="ECO:0000259" key="7">
    <source>
        <dbReference type="PROSITE" id="PS50893"/>
    </source>
</evidence>
<keyword evidence="2" id="KW-0813">Transport</keyword>
<dbReference type="PANTHER" id="PTHR43820:SF4">
    <property type="entry name" value="HIGH-AFFINITY BRANCHED-CHAIN AMINO ACID TRANSPORT ATP-BINDING PROTEIN LIVF"/>
    <property type="match status" value="1"/>
</dbReference>
<protein>
    <submittedName>
        <fullName evidence="8">Branched-chain amino acid transport system ATP-binding protein</fullName>
    </submittedName>
</protein>
<dbReference type="GO" id="GO:0016887">
    <property type="term" value="F:ATP hydrolysis activity"/>
    <property type="evidence" value="ECO:0007669"/>
    <property type="project" value="InterPro"/>
</dbReference>
<evidence type="ECO:0000313" key="9">
    <source>
        <dbReference type="Proteomes" id="UP000184226"/>
    </source>
</evidence>
<dbReference type="Pfam" id="PF00005">
    <property type="entry name" value="ABC_tran"/>
    <property type="match status" value="1"/>
</dbReference>
<sequence length="225" mass="23913">MTLSVKNVCAWHGQLQVLWGVDLDVADGEVVGILGRNGAGKTTLLRTLARLHEKSTGALQMGGHDISKLKAHAVALQGLSLVRDGGRLPASLTVAQMIELGQRLARIKGQTPRALSEIWQWFPILEPLRNTKAGLLSGGQRQALALAAAFASRPRLLLLDEPSAGLSPPVASELFITIRNLAADGLTVIVVEQQAGWLTGLVKRGYLLDSGKVVATGSLQNLVNK</sequence>
<keyword evidence="3" id="KW-1003">Cell membrane</keyword>
<dbReference type="InterPro" id="IPR027417">
    <property type="entry name" value="P-loop_NTPase"/>
</dbReference>
<dbReference type="PANTHER" id="PTHR43820">
    <property type="entry name" value="HIGH-AFFINITY BRANCHED-CHAIN AMINO ACID TRANSPORT ATP-BINDING PROTEIN LIVF"/>
    <property type="match status" value="1"/>
</dbReference>
<dbReference type="AlphaFoldDB" id="A0A1M5QL30"/>
<evidence type="ECO:0000256" key="6">
    <source>
        <dbReference type="ARBA" id="ARBA00022970"/>
    </source>
</evidence>
<evidence type="ECO:0000256" key="5">
    <source>
        <dbReference type="ARBA" id="ARBA00022840"/>
    </source>
</evidence>
<dbReference type="SUPFAM" id="SSF52540">
    <property type="entry name" value="P-loop containing nucleoside triphosphate hydrolases"/>
    <property type="match status" value="1"/>
</dbReference>
<name>A0A1M5QL30_9BURK</name>
<keyword evidence="5 8" id="KW-0067">ATP-binding</keyword>
<reference evidence="8 9" key="1">
    <citation type="submission" date="2016-11" db="EMBL/GenBank/DDBJ databases">
        <authorList>
            <person name="Jaros S."/>
            <person name="Januszkiewicz K."/>
            <person name="Wedrychowicz H."/>
        </authorList>
    </citation>
    <scope>NUCLEOTIDE SEQUENCE [LARGE SCALE GENOMIC DNA]</scope>
    <source>
        <strain evidence="8 9">CGMCC 1.10190</strain>
    </source>
</reference>
<dbReference type="Gene3D" id="3.40.50.300">
    <property type="entry name" value="P-loop containing nucleotide triphosphate hydrolases"/>
    <property type="match status" value="1"/>
</dbReference>
<evidence type="ECO:0000256" key="1">
    <source>
        <dbReference type="ARBA" id="ARBA00005417"/>
    </source>
</evidence>
<accession>A0A1M5QL30</accession>
<evidence type="ECO:0000256" key="3">
    <source>
        <dbReference type="ARBA" id="ARBA00022475"/>
    </source>
</evidence>